<reference evidence="2" key="1">
    <citation type="submission" date="2020-02" db="EMBL/GenBank/DDBJ databases">
        <authorList>
            <person name="Meier V. D."/>
        </authorList>
    </citation>
    <scope>NUCLEOTIDE SEQUENCE</scope>
    <source>
        <strain evidence="2">AVDCRST_MAG56</strain>
    </source>
</reference>
<dbReference type="Pfam" id="PF13358">
    <property type="entry name" value="DDE_3"/>
    <property type="match status" value="1"/>
</dbReference>
<organism evidence="2">
    <name type="scientific">uncultured Cytophagales bacterium</name>
    <dbReference type="NCBI Taxonomy" id="158755"/>
    <lineage>
        <taxon>Bacteria</taxon>
        <taxon>Pseudomonadati</taxon>
        <taxon>Bacteroidota</taxon>
        <taxon>Sphingobacteriia</taxon>
        <taxon>Sphingobacteriales</taxon>
        <taxon>environmental samples</taxon>
    </lineage>
</organism>
<dbReference type="InterPro" id="IPR036397">
    <property type="entry name" value="RNaseH_sf"/>
</dbReference>
<protein>
    <recommendedName>
        <fullName evidence="1">Tc1-like transposase DDE domain-containing protein</fullName>
    </recommendedName>
</protein>
<feature type="domain" description="Tc1-like transposase DDE" evidence="1">
    <location>
        <begin position="54"/>
        <end position="166"/>
    </location>
</feature>
<accession>A0A6J4LEI6</accession>
<proteinExistence type="predicted"/>
<dbReference type="Gene3D" id="3.30.420.10">
    <property type="entry name" value="Ribonuclease H-like superfamily/Ribonuclease H"/>
    <property type="match status" value="1"/>
</dbReference>
<dbReference type="AlphaFoldDB" id="A0A6J4LEI6"/>
<evidence type="ECO:0000313" key="2">
    <source>
        <dbReference type="EMBL" id="CAA9329557.1"/>
    </source>
</evidence>
<name>A0A6J4LEI6_9SPHI</name>
<dbReference type="GO" id="GO:0003676">
    <property type="term" value="F:nucleic acid binding"/>
    <property type="evidence" value="ECO:0007669"/>
    <property type="project" value="InterPro"/>
</dbReference>
<dbReference type="EMBL" id="CADCTQ010000615">
    <property type="protein sequence ID" value="CAA9329557.1"/>
    <property type="molecule type" value="Genomic_DNA"/>
</dbReference>
<gene>
    <name evidence="2" type="ORF">AVDCRST_MAG56-7312</name>
</gene>
<sequence>MQRILRGLGLYCYKPQPRDFRQPDKADEKLKERLRAVSDALGLQGKDVEQLSIGFADESAPQIHSNSVRLWSTRKGVIKKVNTDKKRRNSFGFYALKGNSVISSIGKGNQQNIVQMLTLIREANSQAQTIILIGDNHSAHLTPLVEKTAKDLQIVLVNLPAYSPDLIQLKGFGSKSRKPSPRLALLNT</sequence>
<evidence type="ECO:0000259" key="1">
    <source>
        <dbReference type="Pfam" id="PF13358"/>
    </source>
</evidence>
<dbReference type="InterPro" id="IPR038717">
    <property type="entry name" value="Tc1-like_DDE_dom"/>
</dbReference>